<proteinExistence type="predicted"/>
<protein>
    <submittedName>
        <fullName evidence="3">Uncharacterized protein K02A2.6-like</fullName>
    </submittedName>
</protein>
<evidence type="ECO:0000313" key="4">
    <source>
        <dbReference type="Proteomes" id="UP001057375"/>
    </source>
</evidence>
<dbReference type="Pfam" id="PF17919">
    <property type="entry name" value="RT_RNaseH_2"/>
    <property type="match status" value="1"/>
</dbReference>
<dbReference type="CDD" id="cd09274">
    <property type="entry name" value="RNase_HI_RT_Ty3"/>
    <property type="match status" value="1"/>
</dbReference>
<dbReference type="PANTHER" id="PTHR37984:SF5">
    <property type="entry name" value="PROTEIN NYNRIN-LIKE"/>
    <property type="match status" value="1"/>
</dbReference>
<name>A0ABQ5KM95_9EUKA</name>
<dbReference type="InterPro" id="IPR041577">
    <property type="entry name" value="RT_RNaseH_2"/>
</dbReference>
<evidence type="ECO:0000256" key="1">
    <source>
        <dbReference type="ARBA" id="ARBA00023268"/>
    </source>
</evidence>
<dbReference type="InterPro" id="IPR043128">
    <property type="entry name" value="Rev_trsase/Diguanyl_cyclase"/>
</dbReference>
<dbReference type="EMBL" id="BQXS01003027">
    <property type="protein sequence ID" value="GKT33615.1"/>
    <property type="molecule type" value="Genomic_DNA"/>
</dbReference>
<organism evidence="3 4">
    <name type="scientific">Aduncisulcus paluster</name>
    <dbReference type="NCBI Taxonomy" id="2918883"/>
    <lineage>
        <taxon>Eukaryota</taxon>
        <taxon>Metamonada</taxon>
        <taxon>Carpediemonas-like organisms</taxon>
        <taxon>Aduncisulcus</taxon>
    </lineage>
</organism>
<evidence type="ECO:0000259" key="2">
    <source>
        <dbReference type="Pfam" id="PF17919"/>
    </source>
</evidence>
<dbReference type="SUPFAM" id="SSF56672">
    <property type="entry name" value="DNA/RNA polymerases"/>
    <property type="match status" value="1"/>
</dbReference>
<dbReference type="Gene3D" id="3.10.20.370">
    <property type="match status" value="1"/>
</dbReference>
<dbReference type="InterPro" id="IPR043502">
    <property type="entry name" value="DNA/RNA_pol_sf"/>
</dbReference>
<dbReference type="Proteomes" id="UP001057375">
    <property type="component" value="Unassembled WGS sequence"/>
</dbReference>
<feature type="non-terminal residue" evidence="3">
    <location>
        <position position="1"/>
    </location>
</feature>
<reference evidence="3" key="1">
    <citation type="submission" date="2022-03" db="EMBL/GenBank/DDBJ databases">
        <title>Draft genome sequence of Aduncisulcus paluster, a free-living microaerophilic Fornicata.</title>
        <authorList>
            <person name="Yuyama I."/>
            <person name="Kume K."/>
            <person name="Tamura T."/>
            <person name="Inagaki Y."/>
            <person name="Hashimoto T."/>
        </authorList>
    </citation>
    <scope>NUCLEOTIDE SEQUENCE</scope>
    <source>
        <strain evidence="3">NY0171</strain>
    </source>
</reference>
<feature type="non-terminal residue" evidence="3">
    <location>
        <position position="259"/>
    </location>
</feature>
<comment type="caution">
    <text evidence="3">The sequence shown here is derived from an EMBL/GenBank/DDBJ whole genome shotgun (WGS) entry which is preliminary data.</text>
</comment>
<accession>A0ABQ5KM95</accession>
<keyword evidence="1" id="KW-0511">Multifunctional enzyme</keyword>
<dbReference type="InterPro" id="IPR050951">
    <property type="entry name" value="Retrovirus_Pol_polyprotein"/>
</dbReference>
<gene>
    <name evidence="3" type="ORF">ADUPG1_002559</name>
</gene>
<feature type="domain" description="Reverse transcriptase/retrotransposon-derived protein RNase H-like" evidence="2">
    <location>
        <begin position="71"/>
        <end position="168"/>
    </location>
</feature>
<sequence length="259" mass="29055">VEFLGYTISGAGKQIAPGRISSIENLRTPSSKRDVKCLLGMVNFVRSFIPACSSVCEPLSRLTAKDSDFVWGKEQDEAFERLKMLLKTAPTLACPSEDAHLSLFTDASDVGVGAVLIQTKDSKIQVRAFLSKTLSDVQRRWSVIEKECWAIVFAMLKLEPLLKGRKFDLFTDHKNLTFIQRSPNAKISRWWLRVSEFSFDIRHVKGVENGAADCCSRLVKFSKDPETLMSLRIVPDTDTPSAPLTRIREAQAKITKETI</sequence>
<keyword evidence="4" id="KW-1185">Reference proteome</keyword>
<dbReference type="Gene3D" id="3.30.70.270">
    <property type="match status" value="1"/>
</dbReference>
<evidence type="ECO:0000313" key="3">
    <source>
        <dbReference type="EMBL" id="GKT33615.1"/>
    </source>
</evidence>
<dbReference type="PANTHER" id="PTHR37984">
    <property type="entry name" value="PROTEIN CBG26694"/>
    <property type="match status" value="1"/>
</dbReference>